<dbReference type="EMBL" id="JAGINP010000006">
    <property type="protein sequence ID" value="MBP2292290.1"/>
    <property type="molecule type" value="Genomic_DNA"/>
</dbReference>
<dbReference type="PANTHER" id="PTHR43065">
    <property type="entry name" value="SENSOR HISTIDINE KINASE"/>
    <property type="match status" value="1"/>
</dbReference>
<comment type="catalytic activity">
    <reaction evidence="1">
        <text>ATP + protein L-histidine = ADP + protein N-phospho-L-histidine.</text>
        <dbReference type="EC" id="2.7.13.3"/>
    </reaction>
</comment>
<dbReference type="PROSITE" id="PS50110">
    <property type="entry name" value="RESPONSE_REGULATORY"/>
    <property type="match status" value="1"/>
</dbReference>
<evidence type="ECO:0000313" key="14">
    <source>
        <dbReference type="Proteomes" id="UP000781958"/>
    </source>
</evidence>
<dbReference type="EC" id="2.7.13.3" evidence="2"/>
<evidence type="ECO:0000256" key="5">
    <source>
        <dbReference type="ARBA" id="ARBA00022741"/>
    </source>
</evidence>
<evidence type="ECO:0000256" key="2">
    <source>
        <dbReference type="ARBA" id="ARBA00012438"/>
    </source>
</evidence>
<dbReference type="Gene3D" id="3.30.565.10">
    <property type="entry name" value="Histidine kinase-like ATPase, C-terminal domain"/>
    <property type="match status" value="1"/>
</dbReference>
<dbReference type="Pfam" id="PF02518">
    <property type="entry name" value="HATPase_c"/>
    <property type="match status" value="1"/>
</dbReference>
<evidence type="ECO:0000256" key="10">
    <source>
        <dbReference type="SAM" id="Phobius"/>
    </source>
</evidence>
<evidence type="ECO:0000256" key="4">
    <source>
        <dbReference type="ARBA" id="ARBA00022679"/>
    </source>
</evidence>
<keyword evidence="5" id="KW-0547">Nucleotide-binding</keyword>
<dbReference type="SMART" id="SM00388">
    <property type="entry name" value="HisKA"/>
    <property type="match status" value="1"/>
</dbReference>
<dbReference type="CDD" id="cd18774">
    <property type="entry name" value="PDC2_HK_sensor"/>
    <property type="match status" value="1"/>
</dbReference>
<evidence type="ECO:0000259" key="12">
    <source>
        <dbReference type="PROSITE" id="PS50110"/>
    </source>
</evidence>
<evidence type="ECO:0000256" key="3">
    <source>
        <dbReference type="ARBA" id="ARBA00022553"/>
    </source>
</evidence>
<sequence length="664" mass="69806">MRDEAVGRADALSARIDHDLATQIELLKVLARSPRLDEDVADLAPFYEVATRFKAELPHWDRIFLANIAGDQLVNTGLPFGTPLGHVVDEAGHLRVVAVGKPIVGNMVGPGTASPNGRGMVSVRAPVIRHGQVVYTLAATIKADRFADLLRAGLREPLRGIVVDNAGVIVATTGNPDRIGQSPGPMALKARAEGDAGVYRGLTPDNAGMITAFRKSPETGWSVHVAIPIAVYQAPFDRSVWILAIACVAALGLTALLVGLLRRELRAERQDIQAKAHAARMEALGRMTGGVAHDVNNLLMAVQGNADLIGRRLRDRHHVEDAKLDRHLASIKLAVEKGTRITRDLLVFSRGGSAAHVETIDLAERIGGNLGLIRQSLTGAIALDLDLTPGFRVAIDPVQLDLALINLAVNARDAMPDGGTLRIALERTTLEGGEEGRAVTLSVTDSGVGVPPEILPHVFEPFFTTKGVGSGTGLGLSQVYGLAKAAGGGVSITSAEGPGEGQGTTVSIHLPLAEETEGTAVAGWADAPADRIGPGTRLLLVEDNEEVGRVTTALLTDAGFTVRRVVDAEAALDLLSARSPEDPIQVVVSDIRLPGSLDGVALARRVREDWPDLPVLLVSGYSDSIAEARALGFTVIGKPFDTAGLIKAVTRAMAAPAADRTPIA</sequence>
<dbReference type="RefSeq" id="WP_246500575.1">
    <property type="nucleotide sequence ID" value="NZ_JAUSVT010000006.1"/>
</dbReference>
<gene>
    <name evidence="13" type="ORF">J2851_002060</name>
</gene>
<keyword evidence="10" id="KW-0812">Transmembrane</keyword>
<dbReference type="PROSITE" id="PS50109">
    <property type="entry name" value="HIS_KIN"/>
    <property type="match status" value="1"/>
</dbReference>
<dbReference type="InterPro" id="IPR036097">
    <property type="entry name" value="HisK_dim/P_sf"/>
</dbReference>
<accession>A0ABS4SI94</accession>
<dbReference type="PRINTS" id="PR00344">
    <property type="entry name" value="BCTRLSENSOR"/>
</dbReference>
<dbReference type="PANTHER" id="PTHR43065:SF46">
    <property type="entry name" value="C4-DICARBOXYLATE TRANSPORT SENSOR PROTEIN DCTB"/>
    <property type="match status" value="1"/>
</dbReference>
<protein>
    <recommendedName>
        <fullName evidence="2">histidine kinase</fullName>
        <ecNumber evidence="2">2.7.13.3</ecNumber>
    </recommendedName>
</protein>
<dbReference type="Pfam" id="PF00072">
    <property type="entry name" value="Response_reg"/>
    <property type="match status" value="1"/>
</dbReference>
<keyword evidence="3 9" id="KW-0597">Phosphoprotein</keyword>
<dbReference type="CDD" id="cd00082">
    <property type="entry name" value="HisKA"/>
    <property type="match status" value="1"/>
</dbReference>
<feature type="domain" description="Response regulatory" evidence="12">
    <location>
        <begin position="537"/>
        <end position="653"/>
    </location>
</feature>
<keyword evidence="10" id="KW-1133">Transmembrane helix</keyword>
<comment type="caution">
    <text evidence="13">The sequence shown here is derived from an EMBL/GenBank/DDBJ whole genome shotgun (WGS) entry which is preliminary data.</text>
</comment>
<dbReference type="InterPro" id="IPR003594">
    <property type="entry name" value="HATPase_dom"/>
</dbReference>
<keyword evidence="10" id="KW-0472">Membrane</keyword>
<dbReference type="SUPFAM" id="SSF52172">
    <property type="entry name" value="CheY-like"/>
    <property type="match status" value="1"/>
</dbReference>
<evidence type="ECO:0000256" key="7">
    <source>
        <dbReference type="ARBA" id="ARBA00022840"/>
    </source>
</evidence>
<reference evidence="13 14" key="1">
    <citation type="submission" date="2021-03" db="EMBL/GenBank/DDBJ databases">
        <title>Genomic Encyclopedia of Type Strains, Phase III (KMG-III): the genomes of soil and plant-associated and newly described type strains.</title>
        <authorList>
            <person name="Whitman W."/>
        </authorList>
    </citation>
    <scope>NUCLEOTIDE SEQUENCE [LARGE SCALE GENOMIC DNA]</scope>
    <source>
        <strain evidence="13 14">IMMIB AFH-6</strain>
    </source>
</reference>
<dbReference type="InterPro" id="IPR001789">
    <property type="entry name" value="Sig_transdc_resp-reg_receiver"/>
</dbReference>
<proteinExistence type="predicted"/>
<dbReference type="SMART" id="SM00448">
    <property type="entry name" value="REC"/>
    <property type="match status" value="1"/>
</dbReference>
<dbReference type="SUPFAM" id="SSF47384">
    <property type="entry name" value="Homodimeric domain of signal transducing histidine kinase"/>
    <property type="match status" value="1"/>
</dbReference>
<keyword evidence="14" id="KW-1185">Reference proteome</keyword>
<dbReference type="InterPro" id="IPR036890">
    <property type="entry name" value="HATPase_C_sf"/>
</dbReference>
<dbReference type="SMART" id="SM00387">
    <property type="entry name" value="HATPase_c"/>
    <property type="match status" value="1"/>
</dbReference>
<dbReference type="GO" id="GO:0016301">
    <property type="term" value="F:kinase activity"/>
    <property type="evidence" value="ECO:0007669"/>
    <property type="project" value="UniProtKB-KW"/>
</dbReference>
<dbReference type="Gene3D" id="3.40.50.2300">
    <property type="match status" value="1"/>
</dbReference>
<evidence type="ECO:0000313" key="13">
    <source>
        <dbReference type="EMBL" id="MBP2292290.1"/>
    </source>
</evidence>
<dbReference type="InterPro" id="IPR003661">
    <property type="entry name" value="HisK_dim/P_dom"/>
</dbReference>
<keyword evidence="4" id="KW-0808">Transferase</keyword>
<organism evidence="13 14">
    <name type="scientific">Azospirillum rugosum</name>
    <dbReference type="NCBI Taxonomy" id="416170"/>
    <lineage>
        <taxon>Bacteria</taxon>
        <taxon>Pseudomonadati</taxon>
        <taxon>Pseudomonadota</taxon>
        <taxon>Alphaproteobacteria</taxon>
        <taxon>Rhodospirillales</taxon>
        <taxon>Azospirillaceae</taxon>
        <taxon>Azospirillum</taxon>
    </lineage>
</organism>
<keyword evidence="8" id="KW-0902">Two-component regulatory system</keyword>
<dbReference type="SUPFAM" id="SSF55874">
    <property type="entry name" value="ATPase domain of HSP90 chaperone/DNA topoisomerase II/histidine kinase"/>
    <property type="match status" value="1"/>
</dbReference>
<keyword evidence="7" id="KW-0067">ATP-binding</keyword>
<evidence type="ECO:0000256" key="9">
    <source>
        <dbReference type="PROSITE-ProRule" id="PRU00169"/>
    </source>
</evidence>
<dbReference type="InterPro" id="IPR004358">
    <property type="entry name" value="Sig_transdc_His_kin-like_C"/>
</dbReference>
<feature type="domain" description="Histidine kinase" evidence="11">
    <location>
        <begin position="290"/>
        <end position="514"/>
    </location>
</feature>
<evidence type="ECO:0000259" key="11">
    <source>
        <dbReference type="PROSITE" id="PS50109"/>
    </source>
</evidence>
<name>A0ABS4SI94_9PROT</name>
<evidence type="ECO:0000256" key="6">
    <source>
        <dbReference type="ARBA" id="ARBA00022777"/>
    </source>
</evidence>
<keyword evidence="6 13" id="KW-0418">Kinase</keyword>
<feature type="transmembrane region" description="Helical" evidence="10">
    <location>
        <begin position="240"/>
        <end position="261"/>
    </location>
</feature>
<evidence type="ECO:0000256" key="8">
    <source>
        <dbReference type="ARBA" id="ARBA00023012"/>
    </source>
</evidence>
<feature type="modified residue" description="4-aspartylphosphate" evidence="9">
    <location>
        <position position="590"/>
    </location>
</feature>
<dbReference type="InterPro" id="IPR011006">
    <property type="entry name" value="CheY-like_superfamily"/>
</dbReference>
<dbReference type="Proteomes" id="UP000781958">
    <property type="component" value="Unassembled WGS sequence"/>
</dbReference>
<dbReference type="InterPro" id="IPR005467">
    <property type="entry name" value="His_kinase_dom"/>
</dbReference>
<dbReference type="Gene3D" id="1.10.287.130">
    <property type="match status" value="1"/>
</dbReference>
<evidence type="ECO:0000256" key="1">
    <source>
        <dbReference type="ARBA" id="ARBA00000085"/>
    </source>
</evidence>